<gene>
    <name evidence="3" type="ORF">UFOPK2342_00492</name>
</gene>
<dbReference type="SUPFAM" id="SSF52540">
    <property type="entry name" value="P-loop containing nucleoside triphosphate hydrolases"/>
    <property type="match status" value="1"/>
</dbReference>
<organism evidence="3">
    <name type="scientific">freshwater metagenome</name>
    <dbReference type="NCBI Taxonomy" id="449393"/>
    <lineage>
        <taxon>unclassified sequences</taxon>
        <taxon>metagenomes</taxon>
        <taxon>ecological metagenomes</taxon>
    </lineage>
</organism>
<dbReference type="InterPro" id="IPR027417">
    <property type="entry name" value="P-loop_NTPase"/>
</dbReference>
<name>A0A6J6MCE0_9ZZZZ</name>
<sequence length="329" mass="35606">MTRIAVIGRSANSAIAGAIPADWHTSYLDGNNEEQDFRALHGAHFALFCMSATAGFDVSFIKYWKALEEFVIPRAVVVTDLDDSDADFDESCALIARVLGEEILPIALVLHEEDGSPAALIDLFSLKITQNERTTDAEPEVVELVMDAREELLQEIATSIVDESLSQQLLQGVTPSLAVLQRALINAVATSAFIPVLTSAEKGSLGRSELHDLLTGVLADSEFSASLAGASHDNVDTADMESFLNRYLPHRLLEGIVESEISLSIEFPDEFAAEVDREISRARVVPDTSVDRHGISLRECEVPRLGAPALLALVQSACEYNAVITVLST</sequence>
<dbReference type="GO" id="GO:0005525">
    <property type="term" value="F:GTP binding"/>
    <property type="evidence" value="ECO:0007669"/>
    <property type="project" value="UniProtKB-KW"/>
</dbReference>
<keyword evidence="1" id="KW-0547">Nucleotide-binding</keyword>
<proteinExistence type="predicted"/>
<evidence type="ECO:0000313" key="3">
    <source>
        <dbReference type="EMBL" id="CAB4671870.1"/>
    </source>
</evidence>
<dbReference type="EMBL" id="CAEZXB010000006">
    <property type="protein sequence ID" value="CAB4671870.1"/>
    <property type="molecule type" value="Genomic_DNA"/>
</dbReference>
<dbReference type="GO" id="GO:0032790">
    <property type="term" value="P:ribosome disassembly"/>
    <property type="evidence" value="ECO:0007669"/>
    <property type="project" value="TreeGrafter"/>
</dbReference>
<reference evidence="3" key="1">
    <citation type="submission" date="2020-05" db="EMBL/GenBank/DDBJ databases">
        <authorList>
            <person name="Chiriac C."/>
            <person name="Salcher M."/>
            <person name="Ghai R."/>
            <person name="Kavagutti S V."/>
        </authorList>
    </citation>
    <scope>NUCLEOTIDE SEQUENCE</scope>
</reference>
<keyword evidence="2" id="KW-0342">GTP-binding</keyword>
<dbReference type="Gene3D" id="3.40.50.300">
    <property type="entry name" value="P-loop containing nucleotide triphosphate hydrolases"/>
    <property type="match status" value="1"/>
</dbReference>
<accession>A0A6J6MCE0</accession>
<evidence type="ECO:0000256" key="1">
    <source>
        <dbReference type="ARBA" id="ARBA00022741"/>
    </source>
</evidence>
<protein>
    <submittedName>
        <fullName evidence="3">Unannotated protein</fullName>
    </submittedName>
</protein>
<dbReference type="AlphaFoldDB" id="A0A6J6MCE0"/>
<dbReference type="PANTHER" id="PTHR43261:SF6">
    <property type="entry name" value="ELONGATION FACTOR G-LIKE PROTEIN"/>
    <property type="match status" value="1"/>
</dbReference>
<dbReference type="PANTHER" id="PTHR43261">
    <property type="entry name" value="TRANSLATION ELONGATION FACTOR G-RELATED"/>
    <property type="match status" value="1"/>
</dbReference>
<evidence type="ECO:0000256" key="2">
    <source>
        <dbReference type="ARBA" id="ARBA00023134"/>
    </source>
</evidence>